<feature type="region of interest" description="Disordered" evidence="1">
    <location>
        <begin position="399"/>
        <end position="553"/>
    </location>
</feature>
<protein>
    <submittedName>
        <fullName evidence="3">Putative transmembrane efflux protein (Modular protein)</fullName>
    </submittedName>
</protein>
<feature type="transmembrane region" description="Helical" evidence="2">
    <location>
        <begin position="175"/>
        <end position="194"/>
    </location>
</feature>
<evidence type="ECO:0000313" key="4">
    <source>
        <dbReference type="Proteomes" id="UP000013167"/>
    </source>
</evidence>
<evidence type="ECO:0000313" key="3">
    <source>
        <dbReference type="EMBL" id="CCH70053.1"/>
    </source>
</evidence>
<dbReference type="eggNOG" id="COG2814">
    <property type="taxonomic scope" value="Bacteria"/>
</dbReference>
<keyword evidence="2" id="KW-0472">Membrane</keyword>
<feature type="compositionally biased region" description="Low complexity" evidence="1">
    <location>
        <begin position="441"/>
        <end position="451"/>
    </location>
</feature>
<dbReference type="AlphaFoldDB" id="N0DZH2"/>
<name>N0DZH2_9MICO</name>
<feature type="transmembrane region" description="Helical" evidence="2">
    <location>
        <begin position="305"/>
        <end position="328"/>
    </location>
</feature>
<sequence length="553" mass="57382">MCGMLSAYRPLFAVPGAPRFILGALISRVGGAMFGVAVIVTVSSRRDSYAIAGAISAVGVLVLAIAAPVLGRLIDKHGQRRIALPAILLTSVALFTTTWLSAVGAPLWTLFVAYAVSALLPEVGPMSRARWAHIMRDDPKGMHTAFAFEQVVEEFAFVVGPVLGVLAATTIAPEAGLVLAQILFAGGAILFLAARSTEPPVVPHEDRPPGLAINRPGMVIVPLVLFMVGVLFGANEVVAVAVSDEQGRKAFSSTILAAFALGSAISGIVVGTRDFTTSVIKRFVLLAAAMCVLQAPVLLSDNLWALVGIMFVAGSATAPMLITSLGLVQRLVPHALVTEGMAVAVTGVLIGISAGTAVGGWLVEGLGAHPAYVLPVGPPLRRSSPIWGGVACDRVSRATSGRDDHRLEHLSGQRGVPADLGTQLIDRPPAGDPPHEGPGVEGHPSGSPVVGTRRGLPDRLAGLVGRHRDGERGGDRPGHLNDHAAPVGEQAGLGDLARQAHQPARDRQGGGGRVESARHPEGFPEVLLVAPDVEDPHRQHVAVRGRAEGARRG</sequence>
<feature type="compositionally biased region" description="Basic and acidic residues" evidence="1">
    <location>
        <begin position="399"/>
        <end position="411"/>
    </location>
</feature>
<proteinExistence type="predicted"/>
<dbReference type="EMBL" id="CAIZ01000119">
    <property type="protein sequence ID" value="CCH70053.1"/>
    <property type="molecule type" value="Genomic_DNA"/>
</dbReference>
<comment type="caution">
    <text evidence="3">The sequence shown here is derived from an EMBL/GenBank/DDBJ whole genome shotgun (WGS) entry which is preliminary data.</text>
</comment>
<dbReference type="PANTHER" id="PTHR23542:SF1">
    <property type="entry name" value="MAJOR FACILITATOR SUPERFAMILY (MFS) PROFILE DOMAIN-CONTAINING PROTEIN"/>
    <property type="match status" value="1"/>
</dbReference>
<keyword evidence="2" id="KW-1133">Transmembrane helix</keyword>
<feature type="compositionally biased region" description="Basic and acidic residues" evidence="1">
    <location>
        <begin position="466"/>
        <end position="482"/>
    </location>
</feature>
<dbReference type="GO" id="GO:0022857">
    <property type="term" value="F:transmembrane transporter activity"/>
    <property type="evidence" value="ECO:0007669"/>
    <property type="project" value="InterPro"/>
</dbReference>
<evidence type="ECO:0000256" key="1">
    <source>
        <dbReference type="SAM" id="MobiDB-lite"/>
    </source>
</evidence>
<feature type="transmembrane region" description="Helical" evidence="2">
    <location>
        <begin position="254"/>
        <end position="271"/>
    </location>
</feature>
<keyword evidence="4" id="KW-1185">Reference proteome</keyword>
<dbReference type="InterPro" id="IPR011701">
    <property type="entry name" value="MFS"/>
</dbReference>
<accession>N0DZH2</accession>
<dbReference type="InterPro" id="IPR036259">
    <property type="entry name" value="MFS_trans_sf"/>
</dbReference>
<feature type="transmembrane region" description="Helical" evidence="2">
    <location>
        <begin position="82"/>
        <end position="101"/>
    </location>
</feature>
<keyword evidence="2 3" id="KW-0812">Transmembrane</keyword>
<dbReference type="SUPFAM" id="SSF103473">
    <property type="entry name" value="MFS general substrate transporter"/>
    <property type="match status" value="1"/>
</dbReference>
<dbReference type="PANTHER" id="PTHR23542">
    <property type="match status" value="1"/>
</dbReference>
<feature type="transmembrane region" description="Helical" evidence="2">
    <location>
        <begin position="145"/>
        <end position="169"/>
    </location>
</feature>
<dbReference type="HOGENOM" id="CLU_492524_0_0_11"/>
<dbReference type="Proteomes" id="UP000013167">
    <property type="component" value="Unassembled WGS sequence"/>
</dbReference>
<evidence type="ECO:0000256" key="2">
    <source>
        <dbReference type="SAM" id="Phobius"/>
    </source>
</evidence>
<dbReference type="Gene3D" id="1.20.1250.20">
    <property type="entry name" value="MFS general substrate transporter like domains"/>
    <property type="match status" value="1"/>
</dbReference>
<feature type="transmembrane region" description="Helical" evidence="2">
    <location>
        <begin position="215"/>
        <end position="234"/>
    </location>
</feature>
<feature type="transmembrane region" description="Helical" evidence="2">
    <location>
        <begin position="20"/>
        <end position="43"/>
    </location>
</feature>
<feature type="transmembrane region" description="Helical" evidence="2">
    <location>
        <begin position="49"/>
        <end position="70"/>
    </location>
</feature>
<gene>
    <name evidence="3" type="ORF">BN10_50010</name>
</gene>
<dbReference type="STRING" id="1193181.BN10_50010"/>
<dbReference type="Pfam" id="PF07690">
    <property type="entry name" value="MFS_1"/>
    <property type="match status" value="1"/>
</dbReference>
<dbReference type="CDD" id="cd06173">
    <property type="entry name" value="MFS_MefA_like"/>
    <property type="match status" value="1"/>
</dbReference>
<feature type="transmembrane region" description="Helical" evidence="2">
    <location>
        <begin position="340"/>
        <end position="363"/>
    </location>
</feature>
<reference evidence="3 4" key="1">
    <citation type="journal article" date="2013" name="ISME J.">
        <title>A metabolic model for members of the genus Tetrasphaera involved in enhanced biological phosphorus removal.</title>
        <authorList>
            <person name="Kristiansen R."/>
            <person name="Nguyen H.T.T."/>
            <person name="Saunders A.M."/>
            <person name="Nielsen J.L."/>
            <person name="Wimmer R."/>
            <person name="Le V.Q."/>
            <person name="McIlroy S.J."/>
            <person name="Petrovski S."/>
            <person name="Seviour R.J."/>
            <person name="Calteau A."/>
            <person name="Nielsen K.L."/>
            <person name="Nielsen P.H."/>
        </authorList>
    </citation>
    <scope>NUCLEOTIDE SEQUENCE [LARGE SCALE GENOMIC DNA]</scope>
    <source>
        <strain evidence="3 4">Lp2</strain>
    </source>
</reference>
<organism evidence="3 4">
    <name type="scientific">Phycicoccus elongatus Lp2</name>
    <dbReference type="NCBI Taxonomy" id="1193181"/>
    <lineage>
        <taxon>Bacteria</taxon>
        <taxon>Bacillati</taxon>
        <taxon>Actinomycetota</taxon>
        <taxon>Actinomycetes</taxon>
        <taxon>Micrococcales</taxon>
        <taxon>Intrasporangiaceae</taxon>
        <taxon>Phycicoccus</taxon>
    </lineage>
</organism>